<dbReference type="GO" id="GO:0005634">
    <property type="term" value="C:nucleus"/>
    <property type="evidence" value="ECO:0007669"/>
    <property type="project" value="TreeGrafter"/>
</dbReference>
<proteinExistence type="evidence at transcript level"/>
<dbReference type="InterPro" id="IPR011011">
    <property type="entry name" value="Znf_FYVE_PHD"/>
</dbReference>
<dbReference type="EMBL" id="GADI01004741">
    <property type="protein sequence ID" value="JAA69067.1"/>
    <property type="molecule type" value="mRNA"/>
</dbReference>
<dbReference type="GO" id="GO:0000981">
    <property type="term" value="F:DNA-binding transcription factor activity, RNA polymerase II-specific"/>
    <property type="evidence" value="ECO:0007669"/>
    <property type="project" value="TreeGrafter"/>
</dbReference>
<keyword evidence="2 4" id="KW-0863">Zinc-finger</keyword>
<dbReference type="InterPro" id="IPR019787">
    <property type="entry name" value="Znf_PHD-finger"/>
</dbReference>
<dbReference type="PANTHER" id="PTHR46386:SF1">
    <property type="entry name" value="NUCLEAR BODY PROTEIN SP140-LIKE PROTEIN"/>
    <property type="match status" value="1"/>
</dbReference>
<evidence type="ECO:0000256" key="3">
    <source>
        <dbReference type="ARBA" id="ARBA00022833"/>
    </source>
</evidence>
<dbReference type="PROSITE" id="PS01359">
    <property type="entry name" value="ZF_PHD_1"/>
    <property type="match status" value="1"/>
</dbReference>
<dbReference type="Gene3D" id="3.30.40.10">
    <property type="entry name" value="Zinc/RING finger domain, C3HC4 (zinc finger)"/>
    <property type="match status" value="1"/>
</dbReference>
<name>A0A0K8RD23_IXORI</name>
<feature type="domain" description="PHD-type" evidence="5">
    <location>
        <begin position="10"/>
        <end position="56"/>
    </location>
</feature>
<accession>A0A0K8RD23</accession>
<dbReference type="Pfam" id="PF00628">
    <property type="entry name" value="PHD"/>
    <property type="match status" value="1"/>
</dbReference>
<dbReference type="InterPro" id="IPR001965">
    <property type="entry name" value="Znf_PHD"/>
</dbReference>
<dbReference type="SUPFAM" id="SSF57903">
    <property type="entry name" value="FYVE/PHD zinc finger"/>
    <property type="match status" value="1"/>
</dbReference>
<evidence type="ECO:0000256" key="2">
    <source>
        <dbReference type="ARBA" id="ARBA00022771"/>
    </source>
</evidence>
<evidence type="ECO:0000256" key="4">
    <source>
        <dbReference type="PROSITE-ProRule" id="PRU00146"/>
    </source>
</evidence>
<protein>
    <submittedName>
        <fullName evidence="6">Putative nuclear body protein</fullName>
    </submittedName>
</protein>
<dbReference type="PROSITE" id="PS50016">
    <property type="entry name" value="ZF_PHD_2"/>
    <property type="match status" value="1"/>
</dbReference>
<organism evidence="6">
    <name type="scientific">Ixodes ricinus</name>
    <name type="common">Common tick</name>
    <name type="synonym">Acarus ricinus</name>
    <dbReference type="NCBI Taxonomy" id="34613"/>
    <lineage>
        <taxon>Eukaryota</taxon>
        <taxon>Metazoa</taxon>
        <taxon>Ecdysozoa</taxon>
        <taxon>Arthropoda</taxon>
        <taxon>Chelicerata</taxon>
        <taxon>Arachnida</taxon>
        <taxon>Acari</taxon>
        <taxon>Parasitiformes</taxon>
        <taxon>Ixodida</taxon>
        <taxon>Ixodoidea</taxon>
        <taxon>Ixodidae</taxon>
        <taxon>Ixodinae</taxon>
        <taxon>Ixodes</taxon>
    </lineage>
</organism>
<evidence type="ECO:0000256" key="1">
    <source>
        <dbReference type="ARBA" id="ARBA00022723"/>
    </source>
</evidence>
<keyword evidence="3" id="KW-0862">Zinc</keyword>
<evidence type="ECO:0000259" key="5">
    <source>
        <dbReference type="PROSITE" id="PS50016"/>
    </source>
</evidence>
<dbReference type="PANTHER" id="PTHR46386">
    <property type="entry name" value="NUCLEAR BODY PROTEIN SP140"/>
    <property type="match status" value="1"/>
</dbReference>
<dbReference type="GO" id="GO:0008270">
    <property type="term" value="F:zinc ion binding"/>
    <property type="evidence" value="ECO:0007669"/>
    <property type="project" value="UniProtKB-KW"/>
</dbReference>
<keyword evidence="1" id="KW-0479">Metal-binding</keyword>
<dbReference type="AlphaFoldDB" id="A0A0K8RD23"/>
<dbReference type="InterPro" id="IPR019786">
    <property type="entry name" value="Zinc_finger_PHD-type_CS"/>
</dbReference>
<reference evidence="6" key="1">
    <citation type="submission" date="2012-12" db="EMBL/GenBank/DDBJ databases">
        <title>Identification and characterization of a phenylalanine ammonia-lyase gene family in Isatis indigotica Fort.</title>
        <authorList>
            <person name="Liu Q."/>
            <person name="Chen J."/>
            <person name="Zhou X."/>
            <person name="Di P."/>
            <person name="Xiao Y."/>
            <person name="Xuan H."/>
            <person name="Zhang L."/>
            <person name="Chen W."/>
        </authorList>
    </citation>
    <scope>NUCLEOTIDE SEQUENCE</scope>
    <source>
        <tissue evidence="6">Salivary gland</tissue>
    </source>
</reference>
<dbReference type="InterPro" id="IPR013083">
    <property type="entry name" value="Znf_RING/FYVE/PHD"/>
</dbReference>
<sequence>MWQEQKGGNSDKCKICLDGAKLFRCEKCQSFFHENCHLPPVDTKRNGWRCTFCTVDSLPRSQQRYRGSEVLERQMEPEEKLKCAFLFLKVYSPLENDVFL</sequence>
<dbReference type="InterPro" id="IPR043563">
    <property type="entry name" value="Sp110/Sp140/Sp140L-like"/>
</dbReference>
<evidence type="ECO:0000313" key="6">
    <source>
        <dbReference type="EMBL" id="JAA69067.1"/>
    </source>
</evidence>
<dbReference type="SMART" id="SM00249">
    <property type="entry name" value="PHD"/>
    <property type="match status" value="1"/>
</dbReference>